<evidence type="ECO:0000313" key="4">
    <source>
        <dbReference type="EnsemblMetazoa" id="PPAI003556-PA"/>
    </source>
</evidence>
<dbReference type="EMBL" id="AJVK01027050">
    <property type="status" value="NOT_ANNOTATED_CDS"/>
    <property type="molecule type" value="Genomic_DNA"/>
</dbReference>
<sequence>MNTLIGDRMPCISVFAVASLRAIRGWLDITRSSIILAGKLQLKPNEVYTTCGKRCNEDCTKSKDDCLNEQCQEGCFCDKGYKRVRDRCVPEEECECPFNEVYKCGTDCDEDCGARSVDCWKKKCSNRCHCVGNYKRIDGVCQAPSQCKCPSNEEYKYGSKCSDVCGKSDSSCSNDKHYFDCFCKDNFKRVRGFCVSDTNCPCPKNEEYVYGSHCEEECSSGPSDCKDSECYKDCFCQDGYRRVNGLCVPDSECSCGENEEYSNGNECFEDCTKTLEDCVLEPIYKRCNCKLGYKRMFGKCVPDSLCKCNENESYKYGSECEEKCSFGSTDCSQELCYKGCFCNEGYVRLDGKCVPGSNCGCGENEEYVNSNECSEDCSKTLDDCRSEPTSYGCYCARNYKRINGTCVPDDNCPCPQNEEFDFTNDCLESCSGNPESCDGLNLENRCKCKEGYRRILGTCVKDYFCPCEKTEKYKYGDRCRENCQPSYDDCPEGETFKGCFCKDGYVRVNGTCQPFDNCVCNENEEYSYSNQCLEKCEGNPENRNMLVHSHMP</sequence>
<dbReference type="SUPFAM" id="SSF57567">
    <property type="entry name" value="Serine protease inhibitors"/>
    <property type="match status" value="5"/>
</dbReference>
<dbReference type="Pfam" id="PF01826">
    <property type="entry name" value="TIL"/>
    <property type="match status" value="2"/>
</dbReference>
<name>A0A1B0D7N3_PHLPP</name>
<reference evidence="4" key="1">
    <citation type="submission" date="2022-08" db="UniProtKB">
        <authorList>
            <consortium name="EnsemblMetazoa"/>
        </authorList>
    </citation>
    <scope>IDENTIFICATION</scope>
    <source>
        <strain evidence="4">Israel</strain>
    </source>
</reference>
<dbReference type="PANTHER" id="PTHR23259">
    <property type="entry name" value="RIDDLE"/>
    <property type="match status" value="1"/>
</dbReference>
<proteinExistence type="predicted"/>
<dbReference type="InterPro" id="IPR036084">
    <property type="entry name" value="Ser_inhib-like_sf"/>
</dbReference>
<dbReference type="VEuPathDB" id="VectorBase:PPAI003556"/>
<feature type="domain" description="TIL" evidence="3">
    <location>
        <begin position="44"/>
        <end position="94"/>
    </location>
</feature>
<dbReference type="CDD" id="cd19941">
    <property type="entry name" value="TIL"/>
    <property type="match status" value="2"/>
</dbReference>
<dbReference type="GO" id="GO:0030414">
    <property type="term" value="F:peptidase inhibitor activity"/>
    <property type="evidence" value="ECO:0007669"/>
    <property type="project" value="UniProtKB-KW"/>
</dbReference>
<feature type="domain" description="TIL" evidence="3">
    <location>
        <begin position="308"/>
        <end position="359"/>
    </location>
</feature>
<dbReference type="Proteomes" id="UP000092462">
    <property type="component" value="Unassembled WGS sequence"/>
</dbReference>
<dbReference type="Gene3D" id="2.10.25.10">
    <property type="entry name" value="Laminin"/>
    <property type="match status" value="5"/>
</dbReference>
<evidence type="ECO:0000313" key="5">
    <source>
        <dbReference type="Proteomes" id="UP000092462"/>
    </source>
</evidence>
<accession>A0A1B0D7N3</accession>
<evidence type="ECO:0000259" key="3">
    <source>
        <dbReference type="Pfam" id="PF01826"/>
    </source>
</evidence>
<organism evidence="4 5">
    <name type="scientific">Phlebotomus papatasi</name>
    <name type="common">Sandfly</name>
    <dbReference type="NCBI Taxonomy" id="29031"/>
    <lineage>
        <taxon>Eukaryota</taxon>
        <taxon>Metazoa</taxon>
        <taxon>Ecdysozoa</taxon>
        <taxon>Arthropoda</taxon>
        <taxon>Hexapoda</taxon>
        <taxon>Insecta</taxon>
        <taxon>Pterygota</taxon>
        <taxon>Neoptera</taxon>
        <taxon>Endopterygota</taxon>
        <taxon>Diptera</taxon>
        <taxon>Nematocera</taxon>
        <taxon>Psychodoidea</taxon>
        <taxon>Psychodidae</taxon>
        <taxon>Phlebotomus</taxon>
        <taxon>Phlebotomus</taxon>
    </lineage>
</organism>
<evidence type="ECO:0000256" key="2">
    <source>
        <dbReference type="ARBA" id="ARBA00023157"/>
    </source>
</evidence>
<dbReference type="InterPro" id="IPR002919">
    <property type="entry name" value="TIL_dom"/>
</dbReference>
<dbReference type="InterPro" id="IPR051368">
    <property type="entry name" value="SerProtInhib-TIL_Domain"/>
</dbReference>
<dbReference type="EnsemblMetazoa" id="PPAI003556-RA">
    <property type="protein sequence ID" value="PPAI003556-PA"/>
    <property type="gene ID" value="PPAI003556"/>
</dbReference>
<dbReference type="AlphaFoldDB" id="A0A1B0D7N3"/>
<keyword evidence="1" id="KW-0646">Protease inhibitor</keyword>
<dbReference type="PANTHER" id="PTHR23259:SF70">
    <property type="entry name" value="ACCESSORY GLAND PROTEIN ACP62F-RELATED"/>
    <property type="match status" value="1"/>
</dbReference>
<keyword evidence="5" id="KW-1185">Reference proteome</keyword>
<keyword evidence="2" id="KW-1015">Disulfide bond</keyword>
<protein>
    <recommendedName>
        <fullName evidence="3">TIL domain-containing protein</fullName>
    </recommendedName>
</protein>
<evidence type="ECO:0000256" key="1">
    <source>
        <dbReference type="ARBA" id="ARBA00022690"/>
    </source>
</evidence>
<dbReference type="VEuPathDB" id="VectorBase:PPAPM1_006039"/>